<proteinExistence type="predicted"/>
<organism evidence="3 4">
    <name type="scientific">Nocardioides luti</name>
    <dbReference type="NCBI Taxonomy" id="2761101"/>
    <lineage>
        <taxon>Bacteria</taxon>
        <taxon>Bacillati</taxon>
        <taxon>Actinomycetota</taxon>
        <taxon>Actinomycetes</taxon>
        <taxon>Propionibacteriales</taxon>
        <taxon>Nocardioidaceae</taxon>
        <taxon>Nocardioides</taxon>
    </lineage>
</organism>
<dbReference type="RefSeq" id="WP_185254072.1">
    <property type="nucleotide sequence ID" value="NZ_JACKXE010000001.1"/>
</dbReference>
<accession>A0A7X0RJ40</accession>
<dbReference type="PANTHER" id="PTHR43156:SF2">
    <property type="entry name" value="STAGE II SPORULATION PROTEIN E"/>
    <property type="match status" value="1"/>
</dbReference>
<dbReference type="InterPro" id="IPR036457">
    <property type="entry name" value="PPM-type-like_dom_sf"/>
</dbReference>
<dbReference type="Gene3D" id="3.30.450.20">
    <property type="entry name" value="PAS domain"/>
    <property type="match status" value="1"/>
</dbReference>
<dbReference type="GO" id="GO:0016791">
    <property type="term" value="F:phosphatase activity"/>
    <property type="evidence" value="ECO:0007669"/>
    <property type="project" value="TreeGrafter"/>
</dbReference>
<evidence type="ECO:0000259" key="2">
    <source>
        <dbReference type="SMART" id="SM00331"/>
    </source>
</evidence>
<feature type="domain" description="PPM-type phosphatase" evidence="2">
    <location>
        <begin position="310"/>
        <end position="526"/>
    </location>
</feature>
<comment type="caution">
    <text evidence="3">The sequence shown here is derived from an EMBL/GenBank/DDBJ whole genome shotgun (WGS) entry which is preliminary data.</text>
</comment>
<dbReference type="Pfam" id="PF07228">
    <property type="entry name" value="SpoIIE"/>
    <property type="match status" value="1"/>
</dbReference>
<dbReference type="InterPro" id="IPR035965">
    <property type="entry name" value="PAS-like_dom_sf"/>
</dbReference>
<gene>
    <name evidence="3" type="ORF">H5V45_17265</name>
</gene>
<dbReference type="Gene3D" id="3.60.40.10">
    <property type="entry name" value="PPM-type phosphatase domain"/>
    <property type="match status" value="1"/>
</dbReference>
<name>A0A7X0RJ40_9ACTN</name>
<dbReference type="PANTHER" id="PTHR43156">
    <property type="entry name" value="STAGE II SPORULATION PROTEIN E-RELATED"/>
    <property type="match status" value="1"/>
</dbReference>
<evidence type="ECO:0000313" key="4">
    <source>
        <dbReference type="Proteomes" id="UP000523955"/>
    </source>
</evidence>
<protein>
    <submittedName>
        <fullName evidence="3">SpoIIE family protein phosphatase</fullName>
    </submittedName>
</protein>
<dbReference type="InterPro" id="IPR001932">
    <property type="entry name" value="PPM-type_phosphatase-like_dom"/>
</dbReference>
<dbReference type="SMART" id="SM00331">
    <property type="entry name" value="PP2C_SIG"/>
    <property type="match status" value="1"/>
</dbReference>
<dbReference type="SUPFAM" id="SSF81606">
    <property type="entry name" value="PP2C-like"/>
    <property type="match status" value="1"/>
</dbReference>
<keyword evidence="1" id="KW-0378">Hydrolase</keyword>
<evidence type="ECO:0000256" key="1">
    <source>
        <dbReference type="ARBA" id="ARBA00022801"/>
    </source>
</evidence>
<keyword evidence="4" id="KW-1185">Reference proteome</keyword>
<evidence type="ECO:0000313" key="3">
    <source>
        <dbReference type="EMBL" id="MBB6629080.1"/>
    </source>
</evidence>
<dbReference type="AlphaFoldDB" id="A0A7X0RJ40"/>
<dbReference type="Proteomes" id="UP000523955">
    <property type="component" value="Unassembled WGS sequence"/>
</dbReference>
<dbReference type="EMBL" id="JACKXE010000001">
    <property type="protein sequence ID" value="MBB6629080.1"/>
    <property type="molecule type" value="Genomic_DNA"/>
</dbReference>
<dbReference type="SUPFAM" id="SSF55785">
    <property type="entry name" value="PYP-like sensor domain (PAS domain)"/>
    <property type="match status" value="1"/>
</dbReference>
<sequence>MSDLFRHAGTLRADYDAVDWSATTLGPVDGWAPELRSAVDLMLNSRFPITLLWGRDLVLVYNEAYTELIGDKHPAALGARTEDVFPEAWDVIGPMLHGVLDGEGPTWVESAPLPLERKGFLEECFFTFAYSPVHDASGAVTGIIDISTETTSQVIVARRLQLLTRLAAELAAVEHVDDVPRRAVEVLRSVPDDLPAVDVRLRGLPLASTGLPLRPRHGLSISDTLVEETEEGRIAWVPLTPSEPVVGRSLLVARLSDRLAPDQGYLDFLVLVAASITQAMDRVAAREAERTLSEALQRSLLTQPPGAGDLVVAVRYQPAAELAQVGGDWYDAFLLPDGSLTMVVGDVAGHDQDAAASMGQLRNLVRGVAYSLQETPSRVLSGLDHAMDGLAVDVVATAVLAQLAPAVAGQDGLTLSWSNAGHPPPVLLAADGSARLLETTPDLLLGLQADTSRSDHTLALAPGDSLVIYTDGLVERRGVPLQESLDWLLGVLEGRQSLPPEELCNHLLGQLDGRGEDDVALLVVRSAAA</sequence>
<dbReference type="InterPro" id="IPR052016">
    <property type="entry name" value="Bact_Sigma-Reg"/>
</dbReference>
<reference evidence="3 4" key="1">
    <citation type="submission" date="2020-08" db="EMBL/GenBank/DDBJ databases">
        <authorList>
            <person name="Seo M.-J."/>
        </authorList>
    </citation>
    <scope>NUCLEOTIDE SEQUENCE [LARGE SCALE GENOMIC DNA]</scope>
    <source>
        <strain evidence="3 4">KIGAM211</strain>
    </source>
</reference>